<dbReference type="Gene3D" id="1.10.3210.30">
    <property type="match status" value="1"/>
</dbReference>
<dbReference type="GO" id="GO:0051607">
    <property type="term" value="P:defense response to virus"/>
    <property type="evidence" value="ECO:0007669"/>
    <property type="project" value="UniProtKB-KW"/>
</dbReference>
<dbReference type="RefSeq" id="WP_009070158.1">
    <property type="nucleotide sequence ID" value="NZ_JH597761.1"/>
</dbReference>
<dbReference type="NCBIfam" id="TIGR01596">
    <property type="entry name" value="cas3_HD"/>
    <property type="match status" value="1"/>
</dbReference>
<dbReference type="GO" id="GO:0016787">
    <property type="term" value="F:hydrolase activity"/>
    <property type="evidence" value="ECO:0007669"/>
    <property type="project" value="UniProtKB-KW"/>
</dbReference>
<evidence type="ECO:0000259" key="4">
    <source>
        <dbReference type="PROSITE" id="PS51643"/>
    </source>
</evidence>
<reference evidence="5 6" key="1">
    <citation type="submission" date="2012-01" db="EMBL/GenBank/DDBJ databases">
        <title>Improved High-Quality Draft sequence of Metallosphaera yellowstonensis MK1.</title>
        <authorList>
            <consortium name="US DOE Joint Genome Institute"/>
            <person name="Lucas S."/>
            <person name="Han J."/>
            <person name="Cheng J.-F."/>
            <person name="Goodwin L."/>
            <person name="Pitluck S."/>
            <person name="Peters L."/>
            <person name="Teshima H."/>
            <person name="Detter J.C."/>
            <person name="Han C."/>
            <person name="Tapia R."/>
            <person name="Land M."/>
            <person name="Hauser L."/>
            <person name="Kyrpides N."/>
            <person name="Kozubal M."/>
            <person name="Macur R.E."/>
            <person name="Jay Z."/>
            <person name="Inskeep W."/>
            <person name="Woyke T."/>
        </authorList>
    </citation>
    <scope>NUCLEOTIDE SEQUENCE [LARGE SCALE GENOMIC DNA]</scope>
    <source>
        <strain evidence="5 6">MK1</strain>
    </source>
</reference>
<dbReference type="HOGENOM" id="CLU_1163752_0_0_2"/>
<evidence type="ECO:0000313" key="6">
    <source>
        <dbReference type="Proteomes" id="UP000003980"/>
    </source>
</evidence>
<keyword evidence="6" id="KW-1185">Reference proteome</keyword>
<dbReference type="AlphaFoldDB" id="H2C0W3"/>
<evidence type="ECO:0000256" key="2">
    <source>
        <dbReference type="ARBA" id="ARBA00022801"/>
    </source>
</evidence>
<organism evidence="5 6">
    <name type="scientific">Metallosphaera yellowstonensis MK1</name>
    <dbReference type="NCBI Taxonomy" id="671065"/>
    <lineage>
        <taxon>Archaea</taxon>
        <taxon>Thermoproteota</taxon>
        <taxon>Thermoprotei</taxon>
        <taxon>Sulfolobales</taxon>
        <taxon>Sulfolobaceae</taxon>
        <taxon>Metallosphaera</taxon>
    </lineage>
</organism>
<dbReference type="Proteomes" id="UP000003980">
    <property type="component" value="Unassembled WGS sequence"/>
</dbReference>
<dbReference type="PROSITE" id="PS51643">
    <property type="entry name" value="HD_CAS3"/>
    <property type="match status" value="1"/>
</dbReference>
<dbReference type="eggNOG" id="arCOG01442">
    <property type="taxonomic scope" value="Archaea"/>
</dbReference>
<proteinExistence type="predicted"/>
<keyword evidence="5" id="KW-0255">Endonuclease</keyword>
<protein>
    <submittedName>
        <fullName evidence="5">CRISPR-associated endonuclease Cas3-HD</fullName>
    </submittedName>
</protein>
<dbReference type="InterPro" id="IPR006483">
    <property type="entry name" value="CRISPR-assoc_Cas3_HD"/>
</dbReference>
<evidence type="ECO:0000256" key="3">
    <source>
        <dbReference type="ARBA" id="ARBA00023118"/>
    </source>
</evidence>
<sequence>MGKPCAFTGQSLISHMEGVEKLVREAFVEEGYAKIVRKRLSKIRRSLPHHPDFPEEVVEDAIVLTAVSHDLGKAVEYFQRQLTNDCSGRASFHPHEVLSGAYLIKAVADQSPLLPFITTAVMMHHHAMRVPDEKTLEKAQEVVRGGGKVVGAGELHKFLSRIKSFSFKEVGEITPDDVEQLRLYINQVINSTPYTGVPTSSSLQVYSLFLLPLVVSDNLDSTRRGDDEDRRLFIVELKNIYGD</sequence>
<keyword evidence="3" id="KW-0051">Antiviral defense</keyword>
<accession>H2C0W3</accession>
<dbReference type="STRING" id="671065.MetMK1DRAFT_00004140"/>
<feature type="domain" description="HD Cas3-type" evidence="4">
    <location>
        <begin position="5"/>
        <end position="222"/>
    </location>
</feature>
<dbReference type="OrthoDB" id="34771at2157"/>
<evidence type="ECO:0000313" key="5">
    <source>
        <dbReference type="EMBL" id="EHP69912.1"/>
    </source>
</evidence>
<dbReference type="InterPro" id="IPR038257">
    <property type="entry name" value="CRISPR-assoc_Cas3_HD_sf"/>
</dbReference>
<dbReference type="EMBL" id="JH597761">
    <property type="protein sequence ID" value="EHP69912.1"/>
    <property type="molecule type" value="Genomic_DNA"/>
</dbReference>
<dbReference type="Pfam" id="PF18019">
    <property type="entry name" value="Cas3_HD"/>
    <property type="match status" value="1"/>
</dbReference>
<keyword evidence="1" id="KW-0479">Metal-binding</keyword>
<name>H2C0W3_9CREN</name>
<dbReference type="GO" id="GO:0046872">
    <property type="term" value="F:metal ion binding"/>
    <property type="evidence" value="ECO:0007669"/>
    <property type="project" value="UniProtKB-KW"/>
</dbReference>
<dbReference type="GO" id="GO:0004519">
    <property type="term" value="F:endonuclease activity"/>
    <property type="evidence" value="ECO:0007669"/>
    <property type="project" value="UniProtKB-KW"/>
</dbReference>
<keyword evidence="2" id="KW-0378">Hydrolase</keyword>
<evidence type="ECO:0000256" key="1">
    <source>
        <dbReference type="ARBA" id="ARBA00022723"/>
    </source>
</evidence>
<gene>
    <name evidence="5" type="ORF">MetMK1DRAFT_00004140</name>
</gene>
<keyword evidence="5" id="KW-0540">Nuclease</keyword>